<reference evidence="5 6" key="1">
    <citation type="submission" date="2021-02" db="EMBL/GenBank/DDBJ databases">
        <title>Actinophytocola xerophila sp. nov., isolated from soil of cotton cropping field.</title>
        <authorList>
            <person name="Huang R."/>
            <person name="Chen X."/>
            <person name="Ge X."/>
            <person name="Liu W."/>
        </authorList>
    </citation>
    <scope>NUCLEOTIDE SEQUENCE [LARGE SCALE GENOMIC DNA]</scope>
    <source>
        <strain evidence="5 6">S1-96</strain>
    </source>
</reference>
<evidence type="ECO:0000256" key="2">
    <source>
        <dbReference type="ARBA" id="ARBA00023125"/>
    </source>
</evidence>
<gene>
    <name evidence="5" type="ORF">JT362_07050</name>
</gene>
<dbReference type="InterPro" id="IPR018060">
    <property type="entry name" value="HTH_AraC"/>
</dbReference>
<dbReference type="Pfam" id="PF12833">
    <property type="entry name" value="HTH_18"/>
    <property type="match status" value="1"/>
</dbReference>
<dbReference type="InterPro" id="IPR050204">
    <property type="entry name" value="AraC_XylS_family_regulators"/>
</dbReference>
<organism evidence="5 6">
    <name type="scientific">Actinophytocola gossypii</name>
    <dbReference type="NCBI Taxonomy" id="2812003"/>
    <lineage>
        <taxon>Bacteria</taxon>
        <taxon>Bacillati</taxon>
        <taxon>Actinomycetota</taxon>
        <taxon>Actinomycetes</taxon>
        <taxon>Pseudonocardiales</taxon>
        <taxon>Pseudonocardiaceae</taxon>
    </lineage>
</organism>
<dbReference type="InterPro" id="IPR009057">
    <property type="entry name" value="Homeodomain-like_sf"/>
</dbReference>
<dbReference type="PANTHER" id="PTHR46796">
    <property type="entry name" value="HTH-TYPE TRANSCRIPTIONAL ACTIVATOR RHAS-RELATED"/>
    <property type="match status" value="1"/>
</dbReference>
<dbReference type="EMBL" id="JAFFZE010000006">
    <property type="protein sequence ID" value="MCT2582875.1"/>
    <property type="molecule type" value="Genomic_DNA"/>
</dbReference>
<name>A0ABT2J4U3_9PSEU</name>
<evidence type="ECO:0000313" key="5">
    <source>
        <dbReference type="EMBL" id="MCT2582875.1"/>
    </source>
</evidence>
<dbReference type="Proteomes" id="UP001156441">
    <property type="component" value="Unassembled WGS sequence"/>
</dbReference>
<comment type="caution">
    <text evidence="5">The sequence shown here is derived from an EMBL/GenBank/DDBJ whole genome shotgun (WGS) entry which is preliminary data.</text>
</comment>
<feature type="domain" description="HTH araC/xylS-type" evidence="4">
    <location>
        <begin position="170"/>
        <end position="265"/>
    </location>
</feature>
<accession>A0ABT2J4U3</accession>
<sequence length="283" mass="30941">MSTWEVARGALTVPGVPAAYGYFMDGVAPGLHRGLPSRYLTFLVSLDEPVGTARTRDDWERNRLARHDVVLGGLRTDPTYVRQTRRQVGIQLAVHPLAARSLFGLPAASLAALTCEGVDVLGDGVRALRERLHELPTWPRRFAALDEYLWSRAAGRHASPRPEVTAAWHQLSHGTVTITELARNTALSTRQLSALVNRELGIGPKALARLMRFDRVVAAIGTEVRAGRRPRLAEIAHGCGFSDQSHLVRDFRRFTGTSPTGFLAEELRNVQAGGHRPGADSAP</sequence>
<protein>
    <submittedName>
        <fullName evidence="5">AraC family transcriptional regulator</fullName>
    </submittedName>
</protein>
<keyword evidence="6" id="KW-1185">Reference proteome</keyword>
<proteinExistence type="predicted"/>
<dbReference type="PROSITE" id="PS01124">
    <property type="entry name" value="HTH_ARAC_FAMILY_2"/>
    <property type="match status" value="1"/>
</dbReference>
<evidence type="ECO:0000259" key="4">
    <source>
        <dbReference type="PROSITE" id="PS01124"/>
    </source>
</evidence>
<dbReference type="Gene3D" id="1.10.10.60">
    <property type="entry name" value="Homeodomain-like"/>
    <property type="match status" value="1"/>
</dbReference>
<dbReference type="SUPFAM" id="SSF46689">
    <property type="entry name" value="Homeodomain-like"/>
    <property type="match status" value="1"/>
</dbReference>
<evidence type="ECO:0000256" key="3">
    <source>
        <dbReference type="ARBA" id="ARBA00023163"/>
    </source>
</evidence>
<keyword evidence="1" id="KW-0805">Transcription regulation</keyword>
<dbReference type="RefSeq" id="WP_260190210.1">
    <property type="nucleotide sequence ID" value="NZ_JAFFZE010000006.1"/>
</dbReference>
<evidence type="ECO:0000313" key="6">
    <source>
        <dbReference type="Proteomes" id="UP001156441"/>
    </source>
</evidence>
<dbReference type="PANTHER" id="PTHR46796:SF15">
    <property type="entry name" value="BLL1074 PROTEIN"/>
    <property type="match status" value="1"/>
</dbReference>
<dbReference type="SMART" id="SM00342">
    <property type="entry name" value="HTH_ARAC"/>
    <property type="match status" value="1"/>
</dbReference>
<keyword evidence="2" id="KW-0238">DNA-binding</keyword>
<keyword evidence="3" id="KW-0804">Transcription</keyword>
<evidence type="ECO:0000256" key="1">
    <source>
        <dbReference type="ARBA" id="ARBA00023015"/>
    </source>
</evidence>